<dbReference type="OrthoDB" id="9813152at2"/>
<dbReference type="Pfam" id="PF01381">
    <property type="entry name" value="HTH_3"/>
    <property type="match status" value="1"/>
</dbReference>
<dbReference type="InterPro" id="IPR010982">
    <property type="entry name" value="Lambda_DNA-bd_dom_sf"/>
</dbReference>
<comment type="caution">
    <text evidence="4">The sequence shown here is derived from an EMBL/GenBank/DDBJ whole genome shotgun (WGS) entry which is preliminary data.</text>
</comment>
<dbReference type="Gene3D" id="1.10.260.40">
    <property type="entry name" value="lambda repressor-like DNA-binding domains"/>
    <property type="match status" value="1"/>
</dbReference>
<evidence type="ECO:0000256" key="2">
    <source>
        <dbReference type="SAM" id="Phobius"/>
    </source>
</evidence>
<dbReference type="InParanoid" id="A0A397RZI7"/>
<evidence type="ECO:0000259" key="3">
    <source>
        <dbReference type="PROSITE" id="PS50943"/>
    </source>
</evidence>
<dbReference type="CDD" id="cd00093">
    <property type="entry name" value="HTH_XRE"/>
    <property type="match status" value="1"/>
</dbReference>
<dbReference type="PANTHER" id="PTHR46558">
    <property type="entry name" value="TRACRIPTIONAL REGULATORY PROTEIN-RELATED-RELATED"/>
    <property type="match status" value="1"/>
</dbReference>
<dbReference type="PANTHER" id="PTHR46558:SF4">
    <property type="entry name" value="DNA-BIDING PHAGE PROTEIN"/>
    <property type="match status" value="1"/>
</dbReference>
<keyword evidence="1" id="KW-0238">DNA-binding</keyword>
<dbReference type="AlphaFoldDB" id="A0A397RZI7"/>
<accession>A0A397RZI7</accession>
<feature type="transmembrane region" description="Helical" evidence="2">
    <location>
        <begin position="89"/>
        <end position="109"/>
    </location>
</feature>
<dbReference type="EMBL" id="QXEV01000004">
    <property type="protein sequence ID" value="RIA77976.1"/>
    <property type="molecule type" value="Genomic_DNA"/>
</dbReference>
<keyword evidence="2" id="KW-0812">Transmembrane</keyword>
<keyword evidence="5" id="KW-1185">Reference proteome</keyword>
<dbReference type="SUPFAM" id="SSF103473">
    <property type="entry name" value="MFS general substrate transporter"/>
    <property type="match status" value="1"/>
</dbReference>
<feature type="transmembrane region" description="Helical" evidence="2">
    <location>
        <begin position="145"/>
        <end position="167"/>
    </location>
</feature>
<feature type="domain" description="HTH cro/C1-type" evidence="3">
    <location>
        <begin position="12"/>
        <end position="66"/>
    </location>
</feature>
<feature type="transmembrane region" description="Helical" evidence="2">
    <location>
        <begin position="173"/>
        <end position="192"/>
    </location>
</feature>
<dbReference type="SUPFAM" id="SSF47413">
    <property type="entry name" value="lambda repressor-like DNA-binding domains"/>
    <property type="match status" value="1"/>
</dbReference>
<dbReference type="SMART" id="SM00530">
    <property type="entry name" value="HTH_XRE"/>
    <property type="match status" value="1"/>
</dbReference>
<evidence type="ECO:0000313" key="4">
    <source>
        <dbReference type="EMBL" id="RIA77976.1"/>
    </source>
</evidence>
<dbReference type="GO" id="GO:0003677">
    <property type="term" value="F:DNA binding"/>
    <property type="evidence" value="ECO:0007669"/>
    <property type="project" value="UniProtKB-KW"/>
</dbReference>
<keyword evidence="2" id="KW-0472">Membrane</keyword>
<sequence length="198" mass="23606">MSDLKKLIAQNLVELRKSRKYTQQDIANMVQYSDKAVSKWEKGESLPDIEVLYQICNIYGVTLDYLTHDGAYDEKKEYVIPQSEFRNRIIITALFSSIIWMGVIIVYVYQNLYQEFNNWPIFIWAVPANCVLLWFFNMKWGRRKWFIVIGSIFVWTLIAGLYLQILYTSHFEYNYWMLFLIGIPIQVALGLLTQLRHY</sequence>
<dbReference type="PROSITE" id="PS50943">
    <property type="entry name" value="HTH_CROC1"/>
    <property type="match status" value="1"/>
</dbReference>
<organism evidence="4 5">
    <name type="scientific">Anaeroplasma bactoclasticum</name>
    <dbReference type="NCBI Taxonomy" id="2088"/>
    <lineage>
        <taxon>Bacteria</taxon>
        <taxon>Bacillati</taxon>
        <taxon>Mycoplasmatota</taxon>
        <taxon>Mollicutes</taxon>
        <taxon>Anaeroplasmatales</taxon>
        <taxon>Anaeroplasmataceae</taxon>
        <taxon>Anaeroplasma</taxon>
    </lineage>
</organism>
<name>A0A397RZI7_9MOLU</name>
<gene>
    <name evidence="4" type="ORF">EI71_00553</name>
</gene>
<dbReference type="InterPro" id="IPR036259">
    <property type="entry name" value="MFS_trans_sf"/>
</dbReference>
<dbReference type="InterPro" id="IPR001387">
    <property type="entry name" value="Cro/C1-type_HTH"/>
</dbReference>
<proteinExistence type="predicted"/>
<reference evidence="4 5" key="1">
    <citation type="submission" date="2018-08" db="EMBL/GenBank/DDBJ databases">
        <title>Genomic Encyclopedia of Archaeal and Bacterial Type Strains, Phase II (KMG-II): from individual species to whole genera.</title>
        <authorList>
            <person name="Goeker M."/>
        </authorList>
    </citation>
    <scope>NUCLEOTIDE SEQUENCE [LARGE SCALE GENOMIC DNA]</scope>
    <source>
        <strain evidence="4 5">ATCC 27112</strain>
    </source>
</reference>
<keyword evidence="2" id="KW-1133">Transmembrane helix</keyword>
<protein>
    <submittedName>
        <fullName evidence="4">Transcriptional regulator with XRE-family HTH domain</fullName>
    </submittedName>
</protein>
<feature type="transmembrane region" description="Helical" evidence="2">
    <location>
        <begin position="121"/>
        <end position="138"/>
    </location>
</feature>
<evidence type="ECO:0000256" key="1">
    <source>
        <dbReference type="ARBA" id="ARBA00023125"/>
    </source>
</evidence>
<dbReference type="RefSeq" id="WP_119015722.1">
    <property type="nucleotide sequence ID" value="NZ_QXEV01000004.1"/>
</dbReference>
<dbReference type="Proteomes" id="UP000266506">
    <property type="component" value="Unassembled WGS sequence"/>
</dbReference>
<evidence type="ECO:0000313" key="5">
    <source>
        <dbReference type="Proteomes" id="UP000266506"/>
    </source>
</evidence>